<comment type="caution">
    <text evidence="2">The sequence shown here is derived from an EMBL/GenBank/DDBJ whole genome shotgun (WGS) entry which is preliminary data.</text>
</comment>
<evidence type="ECO:0000313" key="3">
    <source>
        <dbReference type="Proteomes" id="UP001448207"/>
    </source>
</evidence>
<accession>A0ABR3AYD7</accession>
<sequence>MYKQITRKMTPVTSRTPRSNARNSLTQVAVGRVEQHLVVSAVTQEQCMTEMSTRLGNMGAMLGSLDNRFGQFIDEYIHAQPQAVSFWSGMVVSIIHTHCQDIYTRYWSVVDKKMGLMVEEDSEMAFFGAIQKGAMLDSKSDTERLFSGFPVHMLKVAYPSWRSNKFNKFLSLIDESMQSDHKAKGNAKLRMSRFLREEKNVAVPRWLILSLSPCAIKQ</sequence>
<organism evidence="2 3">
    <name type="scientific">Phycomyces blakesleeanus</name>
    <dbReference type="NCBI Taxonomy" id="4837"/>
    <lineage>
        <taxon>Eukaryota</taxon>
        <taxon>Fungi</taxon>
        <taxon>Fungi incertae sedis</taxon>
        <taxon>Mucoromycota</taxon>
        <taxon>Mucoromycotina</taxon>
        <taxon>Mucoromycetes</taxon>
        <taxon>Mucorales</taxon>
        <taxon>Phycomycetaceae</taxon>
        <taxon>Phycomyces</taxon>
    </lineage>
</organism>
<protein>
    <submittedName>
        <fullName evidence="2">Uncharacterized protein</fullName>
    </submittedName>
</protein>
<name>A0ABR3AYD7_PHYBL</name>
<feature type="region of interest" description="Disordered" evidence="1">
    <location>
        <begin position="1"/>
        <end position="21"/>
    </location>
</feature>
<dbReference type="EMBL" id="JBCLYO010000013">
    <property type="protein sequence ID" value="KAL0083776.1"/>
    <property type="molecule type" value="Genomic_DNA"/>
</dbReference>
<evidence type="ECO:0000256" key="1">
    <source>
        <dbReference type="SAM" id="MobiDB-lite"/>
    </source>
</evidence>
<reference evidence="2 3" key="1">
    <citation type="submission" date="2024-04" db="EMBL/GenBank/DDBJ databases">
        <title>Symmetric and asymmetric DNA N6-adenine methylation regulates different biological responses in Mucorales.</title>
        <authorList>
            <consortium name="Lawrence Berkeley National Laboratory"/>
            <person name="Lax C."/>
            <person name="Mondo S.J."/>
            <person name="Osorio-Concepcion M."/>
            <person name="Muszewska A."/>
            <person name="Corrochano-Luque M."/>
            <person name="Gutierrez G."/>
            <person name="Riley R."/>
            <person name="Lipzen A."/>
            <person name="Guo J."/>
            <person name="Hundley H."/>
            <person name="Amirebrahimi M."/>
            <person name="Ng V."/>
            <person name="Lorenzo-Gutierrez D."/>
            <person name="Binder U."/>
            <person name="Yang J."/>
            <person name="Song Y."/>
            <person name="Canovas D."/>
            <person name="Navarro E."/>
            <person name="Freitag M."/>
            <person name="Gabaldon T."/>
            <person name="Grigoriev I.V."/>
            <person name="Corrochano L.M."/>
            <person name="Nicolas F.E."/>
            <person name="Garre V."/>
        </authorList>
    </citation>
    <scope>NUCLEOTIDE SEQUENCE [LARGE SCALE GENOMIC DNA]</scope>
    <source>
        <strain evidence="2 3">L51</strain>
    </source>
</reference>
<dbReference type="Proteomes" id="UP001448207">
    <property type="component" value="Unassembled WGS sequence"/>
</dbReference>
<gene>
    <name evidence="2" type="ORF">J3Q64DRAFT_1700076</name>
</gene>
<evidence type="ECO:0000313" key="2">
    <source>
        <dbReference type="EMBL" id="KAL0083776.1"/>
    </source>
</evidence>
<keyword evidence="3" id="KW-1185">Reference proteome</keyword>
<feature type="compositionally biased region" description="Polar residues" evidence="1">
    <location>
        <begin position="11"/>
        <end position="21"/>
    </location>
</feature>
<proteinExistence type="predicted"/>